<keyword evidence="4" id="KW-0539">Nucleus</keyword>
<evidence type="ECO:0000313" key="6">
    <source>
        <dbReference type="EMBL" id="KAE8150837.1"/>
    </source>
</evidence>
<dbReference type="GO" id="GO:0045944">
    <property type="term" value="P:positive regulation of transcription by RNA polymerase II"/>
    <property type="evidence" value="ECO:0007669"/>
    <property type="project" value="TreeGrafter"/>
</dbReference>
<dbReference type="Pfam" id="PF00172">
    <property type="entry name" value="Zn_clus"/>
    <property type="match status" value="1"/>
</dbReference>
<dbReference type="PANTHER" id="PTHR37534">
    <property type="entry name" value="TRANSCRIPTIONAL ACTIVATOR PROTEIN UGA3"/>
    <property type="match status" value="1"/>
</dbReference>
<accession>A0A5N6TX10</accession>
<evidence type="ECO:0000256" key="1">
    <source>
        <dbReference type="ARBA" id="ARBA00023015"/>
    </source>
</evidence>
<dbReference type="SUPFAM" id="SSF57701">
    <property type="entry name" value="Zn2/Cys6 DNA-binding domain"/>
    <property type="match status" value="1"/>
</dbReference>
<keyword evidence="3" id="KW-0804">Transcription</keyword>
<evidence type="ECO:0000256" key="4">
    <source>
        <dbReference type="ARBA" id="ARBA00023242"/>
    </source>
</evidence>
<evidence type="ECO:0000259" key="5">
    <source>
        <dbReference type="PROSITE" id="PS50048"/>
    </source>
</evidence>
<dbReference type="Gene3D" id="4.10.240.10">
    <property type="entry name" value="Zn(2)-C6 fungal-type DNA-binding domain"/>
    <property type="match status" value="1"/>
</dbReference>
<organism evidence="6 7">
    <name type="scientific">Aspergillus avenaceus</name>
    <dbReference type="NCBI Taxonomy" id="36643"/>
    <lineage>
        <taxon>Eukaryota</taxon>
        <taxon>Fungi</taxon>
        <taxon>Dikarya</taxon>
        <taxon>Ascomycota</taxon>
        <taxon>Pezizomycotina</taxon>
        <taxon>Eurotiomycetes</taxon>
        <taxon>Eurotiomycetidae</taxon>
        <taxon>Eurotiales</taxon>
        <taxon>Aspergillaceae</taxon>
        <taxon>Aspergillus</taxon>
        <taxon>Aspergillus subgen. Circumdati</taxon>
    </lineage>
</organism>
<dbReference type="SMART" id="SM00066">
    <property type="entry name" value="GAL4"/>
    <property type="match status" value="1"/>
</dbReference>
<proteinExistence type="predicted"/>
<dbReference type="EMBL" id="ML742084">
    <property type="protein sequence ID" value="KAE8150837.1"/>
    <property type="molecule type" value="Genomic_DNA"/>
</dbReference>
<protein>
    <recommendedName>
        <fullName evidence="5">Zn(2)-C6 fungal-type domain-containing protein</fullName>
    </recommendedName>
</protein>
<reference evidence="6 7" key="1">
    <citation type="submission" date="2019-04" db="EMBL/GenBank/DDBJ databases">
        <title>Friends and foes A comparative genomics study of 23 Aspergillus species from section Flavi.</title>
        <authorList>
            <consortium name="DOE Joint Genome Institute"/>
            <person name="Kjaerbolling I."/>
            <person name="Vesth T."/>
            <person name="Frisvad J.C."/>
            <person name="Nybo J.L."/>
            <person name="Theobald S."/>
            <person name="Kildgaard S."/>
            <person name="Isbrandt T."/>
            <person name="Kuo A."/>
            <person name="Sato A."/>
            <person name="Lyhne E.K."/>
            <person name="Kogle M.E."/>
            <person name="Wiebenga A."/>
            <person name="Kun R.S."/>
            <person name="Lubbers R.J."/>
            <person name="Makela M.R."/>
            <person name="Barry K."/>
            <person name="Chovatia M."/>
            <person name="Clum A."/>
            <person name="Daum C."/>
            <person name="Haridas S."/>
            <person name="He G."/>
            <person name="LaButti K."/>
            <person name="Lipzen A."/>
            <person name="Mondo S."/>
            <person name="Riley R."/>
            <person name="Salamov A."/>
            <person name="Simmons B.A."/>
            <person name="Magnuson J.K."/>
            <person name="Henrissat B."/>
            <person name="Mortensen U.H."/>
            <person name="Larsen T.O."/>
            <person name="Devries R.P."/>
            <person name="Grigoriev I.V."/>
            <person name="Machida M."/>
            <person name="Baker S.E."/>
            <person name="Andersen M.R."/>
        </authorList>
    </citation>
    <scope>NUCLEOTIDE SEQUENCE [LARGE SCALE GENOMIC DNA]</scope>
    <source>
        <strain evidence="6 7">IBT 18842</strain>
    </source>
</reference>
<dbReference type="OrthoDB" id="4150114at2759"/>
<gene>
    <name evidence="6" type="ORF">BDV25DRAFT_171877</name>
</gene>
<dbReference type="PANTHER" id="PTHR37534:SF9">
    <property type="entry name" value="ZN(II)2CYS6 TRANSCRIPTION FACTOR (EUROFUNG)"/>
    <property type="match status" value="1"/>
</dbReference>
<dbReference type="GO" id="GO:0005634">
    <property type="term" value="C:nucleus"/>
    <property type="evidence" value="ECO:0007669"/>
    <property type="project" value="TreeGrafter"/>
</dbReference>
<feature type="domain" description="Zn(2)-C6 fungal-type" evidence="5">
    <location>
        <begin position="13"/>
        <end position="43"/>
    </location>
</feature>
<evidence type="ECO:0000256" key="3">
    <source>
        <dbReference type="ARBA" id="ARBA00023163"/>
    </source>
</evidence>
<dbReference type="GO" id="GO:0008270">
    <property type="term" value="F:zinc ion binding"/>
    <property type="evidence" value="ECO:0007669"/>
    <property type="project" value="InterPro"/>
</dbReference>
<dbReference type="GO" id="GO:0000976">
    <property type="term" value="F:transcription cis-regulatory region binding"/>
    <property type="evidence" value="ECO:0007669"/>
    <property type="project" value="TreeGrafter"/>
</dbReference>
<dbReference type="InterPro" id="IPR001138">
    <property type="entry name" value="Zn2Cys6_DnaBD"/>
</dbReference>
<sequence>MVSSCSVQRKHSGCMTCRKRGKKCDETKPRCKACTRLALECSYGVNFTFRNYSGAVFQKYVARPIESHQSAARPVLFTPDNACATTSNTAILDSFGPQYNCLPASINSEETIETSYLNHFENHVRHLLPGASSQFMNNVLDSSCLRYAALCIAASNLSMLNTRVQIREMAGDDQRSLCSPSVNHFHHLHAQIYHDQARHHCHVAEANSPDSISVILNTYTVLAYYHHASTDHKQFRLAVWDSVHFVLRNKERLMASSDGVNGLQMWYRLCMSHRLSKPPALLLEGEGHSCFGPNIFPDVNDQLHLVCLRSMSSDDLIYDILIKTIEIRTRLVVFRCVASSCQLSDMSKEIGTVAHEVMNRIMGRYSTADEEVEAQESFVRGSHLQGLLDVQRERLKVWRSMLNEDQLPAEYLLGLNTQNSTGHSSPMTFPAHRDTMNALYYLLCEMMYDESHPATIHDQPVKSPLLAIAANTICRIAGALDLNISKTSDVYTFSLTETLLQLVCLWQSDPVFHCIFDIIWPRLEAKARGYEHSHYPTHLVKRVIRQISEYWSHGRMVKLALPAVPENISKLKLLDIDHPIDLVVCGHTGEREYFIEKVPLC</sequence>
<keyword evidence="2" id="KW-0238">DNA-binding</keyword>
<evidence type="ECO:0000313" key="7">
    <source>
        <dbReference type="Proteomes" id="UP000325780"/>
    </source>
</evidence>
<dbReference type="PROSITE" id="PS50048">
    <property type="entry name" value="ZN2_CY6_FUNGAL_2"/>
    <property type="match status" value="1"/>
</dbReference>
<dbReference type="CDD" id="cd00067">
    <property type="entry name" value="GAL4"/>
    <property type="match status" value="1"/>
</dbReference>
<keyword evidence="7" id="KW-1185">Reference proteome</keyword>
<keyword evidence="1" id="KW-0805">Transcription regulation</keyword>
<dbReference type="Proteomes" id="UP000325780">
    <property type="component" value="Unassembled WGS sequence"/>
</dbReference>
<dbReference type="AlphaFoldDB" id="A0A5N6TX10"/>
<evidence type="ECO:0000256" key="2">
    <source>
        <dbReference type="ARBA" id="ARBA00023125"/>
    </source>
</evidence>
<dbReference type="InterPro" id="IPR036864">
    <property type="entry name" value="Zn2-C6_fun-type_DNA-bd_sf"/>
</dbReference>
<name>A0A5N6TX10_ASPAV</name>
<dbReference type="GO" id="GO:0000981">
    <property type="term" value="F:DNA-binding transcription factor activity, RNA polymerase II-specific"/>
    <property type="evidence" value="ECO:0007669"/>
    <property type="project" value="InterPro"/>
</dbReference>